<feature type="domain" description="Transposase InsH N-terminal" evidence="1">
    <location>
        <begin position="7"/>
        <end position="88"/>
    </location>
</feature>
<protein>
    <submittedName>
        <fullName evidence="2">Transposase</fullName>
    </submittedName>
</protein>
<evidence type="ECO:0000313" key="3">
    <source>
        <dbReference type="Proteomes" id="UP000824260"/>
    </source>
</evidence>
<dbReference type="Pfam" id="PF05598">
    <property type="entry name" value="DUF772"/>
    <property type="match status" value="1"/>
</dbReference>
<dbReference type="Proteomes" id="UP000824260">
    <property type="component" value="Unassembled WGS sequence"/>
</dbReference>
<gene>
    <name evidence="2" type="ORF">IAA52_04980</name>
</gene>
<proteinExistence type="predicted"/>
<dbReference type="InterPro" id="IPR008490">
    <property type="entry name" value="Transposase_InsH_N"/>
</dbReference>
<dbReference type="AlphaFoldDB" id="A0A9D0ZLH2"/>
<sequence>MELMIMEQMVLEDHFLRKVVRAVDFSFIYYELCAPLYCADNGRPTNDPEMLFRILLAWYLPGIKSEAWQEEGINDNITYKKILRVGCDRQGAGRDDNQPEPATRG</sequence>
<reference evidence="2" key="1">
    <citation type="submission" date="2020-10" db="EMBL/GenBank/DDBJ databases">
        <authorList>
            <person name="Gilroy R."/>
        </authorList>
    </citation>
    <scope>NUCLEOTIDE SEQUENCE</scope>
    <source>
        <strain evidence="2">ChiSjej6B24-2974</strain>
    </source>
</reference>
<evidence type="ECO:0000313" key="2">
    <source>
        <dbReference type="EMBL" id="HIQ82436.1"/>
    </source>
</evidence>
<dbReference type="EMBL" id="DVFZ01000049">
    <property type="protein sequence ID" value="HIQ82436.1"/>
    <property type="molecule type" value="Genomic_DNA"/>
</dbReference>
<evidence type="ECO:0000259" key="1">
    <source>
        <dbReference type="Pfam" id="PF05598"/>
    </source>
</evidence>
<reference evidence="2" key="2">
    <citation type="journal article" date="2021" name="PeerJ">
        <title>Extensive microbial diversity within the chicken gut microbiome revealed by metagenomics and culture.</title>
        <authorList>
            <person name="Gilroy R."/>
            <person name="Ravi A."/>
            <person name="Getino M."/>
            <person name="Pursley I."/>
            <person name="Horton D.L."/>
            <person name="Alikhan N.F."/>
            <person name="Baker D."/>
            <person name="Gharbi K."/>
            <person name="Hall N."/>
            <person name="Watson M."/>
            <person name="Adriaenssens E.M."/>
            <person name="Foster-Nyarko E."/>
            <person name="Jarju S."/>
            <person name="Secka A."/>
            <person name="Antonio M."/>
            <person name="Oren A."/>
            <person name="Chaudhuri R.R."/>
            <person name="La Ragione R."/>
            <person name="Hildebrand F."/>
            <person name="Pallen M.J."/>
        </authorList>
    </citation>
    <scope>NUCLEOTIDE SEQUENCE</scope>
    <source>
        <strain evidence="2">ChiSjej6B24-2974</strain>
    </source>
</reference>
<comment type="caution">
    <text evidence="2">The sequence shown here is derived from an EMBL/GenBank/DDBJ whole genome shotgun (WGS) entry which is preliminary data.</text>
</comment>
<name>A0A9D0ZLH2_9FIRM</name>
<organism evidence="2 3">
    <name type="scientific">Candidatus Pullichristensenella stercorigallinarum</name>
    <dbReference type="NCBI Taxonomy" id="2840909"/>
    <lineage>
        <taxon>Bacteria</taxon>
        <taxon>Bacillati</taxon>
        <taxon>Bacillota</taxon>
        <taxon>Clostridia</taxon>
        <taxon>Candidatus Pullichristensenella</taxon>
    </lineage>
</organism>
<accession>A0A9D0ZLH2</accession>